<keyword evidence="2" id="KW-0813">Transport</keyword>
<dbReference type="Pfam" id="PF00358">
    <property type="entry name" value="PTS_EIIA_1"/>
    <property type="match status" value="1"/>
</dbReference>
<feature type="transmembrane region" description="Helical" evidence="12">
    <location>
        <begin position="213"/>
        <end position="232"/>
    </location>
</feature>
<feature type="transmembrane region" description="Helical" evidence="12">
    <location>
        <begin position="470"/>
        <end position="492"/>
    </location>
</feature>
<feature type="active site" description="Phosphocysteine intermediate; for EIIB activity" evidence="11">
    <location>
        <position position="26"/>
    </location>
</feature>
<evidence type="ECO:0000256" key="5">
    <source>
        <dbReference type="ARBA" id="ARBA00022679"/>
    </source>
</evidence>
<evidence type="ECO:0000256" key="10">
    <source>
        <dbReference type="ARBA" id="ARBA00023136"/>
    </source>
</evidence>
<keyword evidence="5" id="KW-0808">Transferase</keyword>
<dbReference type="InterPro" id="IPR001996">
    <property type="entry name" value="PTS_IIB_1"/>
</dbReference>
<dbReference type="Pfam" id="PF02378">
    <property type="entry name" value="PTS_EIIC"/>
    <property type="match status" value="1"/>
</dbReference>
<dbReference type="PANTHER" id="PTHR30175">
    <property type="entry name" value="PHOSPHOTRANSFERASE SYSTEM TRANSPORT PROTEIN"/>
    <property type="match status" value="1"/>
</dbReference>
<keyword evidence="9 12" id="KW-1133">Transmembrane helix</keyword>
<dbReference type="SUPFAM" id="SSF51261">
    <property type="entry name" value="Duplicated hybrid motif"/>
    <property type="match status" value="1"/>
</dbReference>
<dbReference type="GO" id="GO:0005886">
    <property type="term" value="C:plasma membrane"/>
    <property type="evidence" value="ECO:0007669"/>
    <property type="project" value="UniProtKB-SubCell"/>
</dbReference>
<dbReference type="PROSITE" id="PS51098">
    <property type="entry name" value="PTS_EIIB_TYPE_1"/>
    <property type="match status" value="1"/>
</dbReference>
<dbReference type="PROSITE" id="PS51103">
    <property type="entry name" value="PTS_EIIC_TYPE_1"/>
    <property type="match status" value="1"/>
</dbReference>
<dbReference type="EMBL" id="BMDC01000001">
    <property type="protein sequence ID" value="GGH61849.1"/>
    <property type="molecule type" value="Genomic_DNA"/>
</dbReference>
<comment type="caution">
    <text evidence="16">The sequence shown here is derived from an EMBL/GenBank/DDBJ whole genome shotgun (WGS) entry which is preliminary data.</text>
</comment>
<evidence type="ECO:0000256" key="1">
    <source>
        <dbReference type="ARBA" id="ARBA00004651"/>
    </source>
</evidence>
<dbReference type="Proteomes" id="UP000600171">
    <property type="component" value="Unassembled WGS sequence"/>
</dbReference>
<dbReference type="RefSeq" id="WP_188359311.1">
    <property type="nucleotide sequence ID" value="NZ_BMDC01000001.1"/>
</dbReference>
<dbReference type="PROSITE" id="PS51093">
    <property type="entry name" value="PTS_EIIA_TYPE_1"/>
    <property type="match status" value="1"/>
</dbReference>
<accession>A0A917IR19</accession>
<dbReference type="PROSITE" id="PS00371">
    <property type="entry name" value="PTS_EIIA_TYPE_1_HIS"/>
    <property type="match status" value="1"/>
</dbReference>
<evidence type="ECO:0000259" key="14">
    <source>
        <dbReference type="PROSITE" id="PS51098"/>
    </source>
</evidence>
<evidence type="ECO:0000256" key="7">
    <source>
        <dbReference type="ARBA" id="ARBA00022692"/>
    </source>
</evidence>
<keyword evidence="3" id="KW-1003">Cell membrane</keyword>
<keyword evidence="8" id="KW-0418">Kinase</keyword>
<dbReference type="InterPro" id="IPR003352">
    <property type="entry name" value="PTS_EIIC"/>
</dbReference>
<keyword evidence="6" id="KW-0598">Phosphotransferase system</keyword>
<dbReference type="FunFam" id="3.30.1360.60:FF:000001">
    <property type="entry name" value="PTS system glucose-specific IIBC component PtsG"/>
    <property type="match status" value="1"/>
</dbReference>
<dbReference type="CDD" id="cd00212">
    <property type="entry name" value="PTS_IIB_glc"/>
    <property type="match status" value="1"/>
</dbReference>
<dbReference type="Pfam" id="PF00367">
    <property type="entry name" value="PTS_EIIB"/>
    <property type="match status" value="1"/>
</dbReference>
<dbReference type="AlphaFoldDB" id="A0A917IR19"/>
<proteinExistence type="predicted"/>
<feature type="transmembrane region" description="Helical" evidence="12">
    <location>
        <begin position="330"/>
        <end position="349"/>
    </location>
</feature>
<feature type="domain" description="PTS EIIA type-1" evidence="13">
    <location>
        <begin position="598"/>
        <end position="702"/>
    </location>
</feature>
<dbReference type="Gene3D" id="2.70.70.10">
    <property type="entry name" value="Glucose Permease (Domain IIA)"/>
    <property type="match status" value="1"/>
</dbReference>
<evidence type="ECO:0000256" key="2">
    <source>
        <dbReference type="ARBA" id="ARBA00022448"/>
    </source>
</evidence>
<evidence type="ECO:0000313" key="17">
    <source>
        <dbReference type="Proteomes" id="UP000600171"/>
    </source>
</evidence>
<dbReference type="InterPro" id="IPR001127">
    <property type="entry name" value="PTS_EIIA_1_perm"/>
</dbReference>
<feature type="transmembrane region" description="Helical" evidence="12">
    <location>
        <begin position="370"/>
        <end position="391"/>
    </location>
</feature>
<feature type="domain" description="PTS EIIB type-1" evidence="14">
    <location>
        <begin position="4"/>
        <end position="86"/>
    </location>
</feature>
<dbReference type="InterPro" id="IPR036878">
    <property type="entry name" value="Glu_permease_IIB"/>
</dbReference>
<name>A0A917IR19_9MICC</name>
<evidence type="ECO:0000256" key="8">
    <source>
        <dbReference type="ARBA" id="ARBA00022777"/>
    </source>
</evidence>
<evidence type="ECO:0000256" key="3">
    <source>
        <dbReference type="ARBA" id="ARBA00022475"/>
    </source>
</evidence>
<dbReference type="PANTHER" id="PTHR30175:SF1">
    <property type="entry name" value="PTS SYSTEM ARBUTIN-, CELLOBIOSE-, AND SALICIN-SPECIFIC EIIBC COMPONENT-RELATED"/>
    <property type="match status" value="1"/>
</dbReference>
<dbReference type="InterPro" id="IPR011055">
    <property type="entry name" value="Dup_hybrid_motif"/>
</dbReference>
<feature type="transmembrane region" description="Helical" evidence="12">
    <location>
        <begin position="252"/>
        <end position="276"/>
    </location>
</feature>
<dbReference type="NCBIfam" id="TIGR00830">
    <property type="entry name" value="PTBA"/>
    <property type="match status" value="1"/>
</dbReference>
<reference evidence="16 17" key="1">
    <citation type="journal article" date="2014" name="Int. J. Syst. Evol. Microbiol.">
        <title>Complete genome sequence of Corynebacterium casei LMG S-19264T (=DSM 44701T), isolated from a smear-ripened cheese.</title>
        <authorList>
            <consortium name="US DOE Joint Genome Institute (JGI-PGF)"/>
            <person name="Walter F."/>
            <person name="Albersmeier A."/>
            <person name="Kalinowski J."/>
            <person name="Ruckert C."/>
        </authorList>
    </citation>
    <scope>NUCLEOTIDE SEQUENCE [LARGE SCALE GENOMIC DNA]</scope>
    <source>
        <strain evidence="16 17">CCM 8669</strain>
    </source>
</reference>
<dbReference type="GO" id="GO:0016301">
    <property type="term" value="F:kinase activity"/>
    <property type="evidence" value="ECO:0007669"/>
    <property type="project" value="UniProtKB-KW"/>
</dbReference>
<dbReference type="SUPFAM" id="SSF55604">
    <property type="entry name" value="Glucose permease domain IIB"/>
    <property type="match status" value="1"/>
</dbReference>
<feature type="transmembrane region" description="Helical" evidence="12">
    <location>
        <begin position="403"/>
        <end position="423"/>
    </location>
</feature>
<feature type="domain" description="PTS EIIC type-1" evidence="15">
    <location>
        <begin position="110"/>
        <end position="508"/>
    </location>
</feature>
<keyword evidence="10 12" id="KW-0472">Membrane</keyword>
<dbReference type="FunFam" id="2.70.70.10:FF:000001">
    <property type="entry name" value="PTS system glucose-specific IIA component"/>
    <property type="match status" value="1"/>
</dbReference>
<feature type="transmembrane region" description="Helical" evidence="12">
    <location>
        <begin position="119"/>
        <end position="139"/>
    </location>
</feature>
<evidence type="ECO:0000259" key="13">
    <source>
        <dbReference type="PROSITE" id="PS51093"/>
    </source>
</evidence>
<feature type="transmembrane region" description="Helical" evidence="12">
    <location>
        <begin position="430"/>
        <end position="450"/>
    </location>
</feature>
<dbReference type="Gene3D" id="3.30.1360.60">
    <property type="entry name" value="Glucose permease domain IIB"/>
    <property type="match status" value="1"/>
</dbReference>
<dbReference type="InterPro" id="IPR018113">
    <property type="entry name" value="PTrfase_EIIB_Cys"/>
</dbReference>
<keyword evidence="7 12" id="KW-0812">Transmembrane</keyword>
<dbReference type="InterPro" id="IPR050558">
    <property type="entry name" value="PTS_Sugar-Specific_Components"/>
</dbReference>
<evidence type="ECO:0000259" key="15">
    <source>
        <dbReference type="PROSITE" id="PS51103"/>
    </source>
</evidence>
<evidence type="ECO:0000256" key="9">
    <source>
        <dbReference type="ARBA" id="ARBA00022989"/>
    </source>
</evidence>
<organism evidence="16 17">
    <name type="scientific">Rothia aerolata</name>
    <dbReference type="NCBI Taxonomy" id="1812262"/>
    <lineage>
        <taxon>Bacteria</taxon>
        <taxon>Bacillati</taxon>
        <taxon>Actinomycetota</taxon>
        <taxon>Actinomycetes</taxon>
        <taxon>Micrococcales</taxon>
        <taxon>Micrococcaceae</taxon>
        <taxon>Rothia</taxon>
    </lineage>
</organism>
<dbReference type="GO" id="GO:0009401">
    <property type="term" value="P:phosphoenolpyruvate-dependent sugar phosphotransferase system"/>
    <property type="evidence" value="ECO:0007669"/>
    <property type="project" value="UniProtKB-KW"/>
</dbReference>
<sequence>MSNKDMGESILEGLGGPDNISHFTHCATRLRVTPKSRGAIDQELIEKTPGVLSVIEQSGQTQVVLGDKVESVYNEMLKLPGMNKVGEGDSSAKTADGDEKKAGVITRMFDVLSDSFRPVLWALLGSSMILTLIVLLQQLGYFGHYTNFAGESVVKDLVNGPKLGDDALNGEMLNAWRQEFTFWFLLLAAALSVLNFMPIMIGATAAKRLGANMWVGAAIPAALMTDAFRGLSEILPEGATHLTLFSIGGWDVPLYLFSYTGQIFPPLFAVALLAPLERLLKKIIPTMLHMVFVPMISIMIMVPLTALVIGPFGILLGQGISNAFEWLNGVAPWLVGAVIAGAYLFMVPLGLHWPLNAVMINNLQTDGFDFIQSPMGAFNFAVFGAVTAVAIRAGKNKELRQTAFGASLSGLLGGISEPSFYGVVLRFKRVIPLILVPAVIGGALISTLGVKSYAFAFTSLLSIPAMQPSLLYALGLAVAFFGAMAGVLIFGYDKKSSKKAVDEAKNEEEVEAGVVDRKPATVGATAGNSATTDASSVVAGSPAAPAAAGGAAAGAGAAAAASSSEQGESNLPWASESAELVIPSPLEGQAIALSDVPDPIFAGAKLGKGAGIEPTGDTVFAPMAGKVIATPSSGHAVGLKLENGVELLIHVGIDTVNLAGEGFDVKVTKGQTVEAGQALLTFDRAVIEKAGYPLTTPVLVTNTVKFADVEGETGPVVPGDNLLKITQK</sequence>
<evidence type="ECO:0000256" key="11">
    <source>
        <dbReference type="PROSITE-ProRule" id="PRU00421"/>
    </source>
</evidence>
<feature type="transmembrane region" description="Helical" evidence="12">
    <location>
        <begin position="288"/>
        <end position="310"/>
    </location>
</feature>
<gene>
    <name evidence="16" type="primary">ptsM</name>
    <name evidence="16" type="ORF">GCM10007359_11440</name>
</gene>
<evidence type="ECO:0000256" key="4">
    <source>
        <dbReference type="ARBA" id="ARBA00022597"/>
    </source>
</evidence>
<evidence type="ECO:0000313" key="16">
    <source>
        <dbReference type="EMBL" id="GGH61849.1"/>
    </source>
</evidence>
<dbReference type="InterPro" id="IPR013013">
    <property type="entry name" value="PTS_EIIC_1"/>
</dbReference>
<feature type="transmembrane region" description="Helical" evidence="12">
    <location>
        <begin position="180"/>
        <end position="201"/>
    </location>
</feature>
<protein>
    <submittedName>
        <fullName evidence="16">PTS system mannose-specific EIIBCA component</fullName>
    </submittedName>
</protein>
<dbReference type="GO" id="GO:0008982">
    <property type="term" value="F:protein-N(PI)-phosphohistidine-sugar phosphotransferase activity"/>
    <property type="evidence" value="ECO:0007669"/>
    <property type="project" value="InterPro"/>
</dbReference>
<evidence type="ECO:0000256" key="12">
    <source>
        <dbReference type="SAM" id="Phobius"/>
    </source>
</evidence>
<comment type="subcellular location">
    <subcellularLocation>
        <location evidence="1">Cell membrane</location>
        <topology evidence="1">Multi-pass membrane protein</topology>
    </subcellularLocation>
</comment>
<evidence type="ECO:0000256" key="6">
    <source>
        <dbReference type="ARBA" id="ARBA00022683"/>
    </source>
</evidence>
<keyword evidence="17" id="KW-1185">Reference proteome</keyword>
<keyword evidence="4" id="KW-0762">Sugar transport</keyword>